<evidence type="ECO:0000313" key="2">
    <source>
        <dbReference type="EMBL" id="MPL95506.1"/>
    </source>
</evidence>
<dbReference type="EMBL" id="VSSQ01000469">
    <property type="protein sequence ID" value="MPL95506.1"/>
    <property type="molecule type" value="Genomic_DNA"/>
</dbReference>
<accession>A0A644VW17</accession>
<name>A0A644VW17_9ZZZZ</name>
<organism evidence="2">
    <name type="scientific">bioreactor metagenome</name>
    <dbReference type="NCBI Taxonomy" id="1076179"/>
    <lineage>
        <taxon>unclassified sequences</taxon>
        <taxon>metagenomes</taxon>
        <taxon>ecological metagenomes</taxon>
    </lineage>
</organism>
<protein>
    <submittedName>
        <fullName evidence="2">Uncharacterized protein</fullName>
    </submittedName>
</protein>
<evidence type="ECO:0000256" key="1">
    <source>
        <dbReference type="SAM" id="MobiDB-lite"/>
    </source>
</evidence>
<dbReference type="AlphaFoldDB" id="A0A644VW17"/>
<comment type="caution">
    <text evidence="2">The sequence shown here is derived from an EMBL/GenBank/DDBJ whole genome shotgun (WGS) entry which is preliminary data.</text>
</comment>
<feature type="region of interest" description="Disordered" evidence="1">
    <location>
        <begin position="1"/>
        <end position="37"/>
    </location>
</feature>
<gene>
    <name evidence="2" type="ORF">SDC9_41677</name>
</gene>
<sequence>MGPEPSTAQIRADVSDRQALEDEDSNEPPEQAGVPELSFEDLSSNWLKIRDRLEEIASDSRIDGRTAAKYSRIDRRKYADLVASLNRDGELEDKGAEFLEAAQIWASHRSRKREPTQADIQRMIDLALLLAPA</sequence>
<reference evidence="2" key="1">
    <citation type="submission" date="2019-08" db="EMBL/GenBank/DDBJ databases">
        <authorList>
            <person name="Kucharzyk K."/>
            <person name="Murdoch R.W."/>
            <person name="Higgins S."/>
            <person name="Loffler F."/>
        </authorList>
    </citation>
    <scope>NUCLEOTIDE SEQUENCE</scope>
</reference>
<proteinExistence type="predicted"/>